<evidence type="ECO:0000256" key="1">
    <source>
        <dbReference type="PROSITE-ProRule" id="PRU00169"/>
    </source>
</evidence>
<comment type="caution">
    <text evidence="4">The sequence shown here is derived from an EMBL/GenBank/DDBJ whole genome shotgun (WGS) entry which is preliminary data.</text>
</comment>
<feature type="domain" description="HD-GYP" evidence="3">
    <location>
        <begin position="158"/>
        <end position="354"/>
    </location>
</feature>
<dbReference type="CDD" id="cd17551">
    <property type="entry name" value="REC_RpfG-like"/>
    <property type="match status" value="1"/>
</dbReference>
<evidence type="ECO:0000259" key="2">
    <source>
        <dbReference type="PROSITE" id="PS50110"/>
    </source>
</evidence>
<evidence type="ECO:0000313" key="5">
    <source>
        <dbReference type="Proteomes" id="UP000675880"/>
    </source>
</evidence>
<dbReference type="Gene3D" id="1.10.3210.10">
    <property type="entry name" value="Hypothetical protein af1432"/>
    <property type="match status" value="1"/>
</dbReference>
<protein>
    <submittedName>
        <fullName evidence="4">Two-component system response regulator</fullName>
    </submittedName>
</protein>
<dbReference type="SMART" id="SM00448">
    <property type="entry name" value="REC"/>
    <property type="match status" value="1"/>
</dbReference>
<dbReference type="InterPro" id="IPR003607">
    <property type="entry name" value="HD/PDEase_dom"/>
</dbReference>
<keyword evidence="5" id="KW-1185">Reference proteome</keyword>
<dbReference type="PROSITE" id="PS50110">
    <property type="entry name" value="RESPONSE_REGULATORY"/>
    <property type="match status" value="1"/>
</dbReference>
<dbReference type="Pfam" id="PF00072">
    <property type="entry name" value="Response_reg"/>
    <property type="match status" value="1"/>
</dbReference>
<dbReference type="PANTHER" id="PTHR45228">
    <property type="entry name" value="CYCLIC DI-GMP PHOSPHODIESTERASE TM_0186-RELATED"/>
    <property type="match status" value="1"/>
</dbReference>
<name>A0ABN7KL95_9BACT</name>
<dbReference type="InterPro" id="IPR052020">
    <property type="entry name" value="Cyclic_di-GMP/3'3'-cGAMP_PDE"/>
</dbReference>
<dbReference type="EMBL" id="CAJNBJ010000001">
    <property type="protein sequence ID" value="CAE6699184.1"/>
    <property type="molecule type" value="Genomic_DNA"/>
</dbReference>
<dbReference type="Pfam" id="PF13487">
    <property type="entry name" value="HD_5"/>
    <property type="match status" value="1"/>
</dbReference>
<dbReference type="SMART" id="SM00471">
    <property type="entry name" value="HDc"/>
    <property type="match status" value="1"/>
</dbReference>
<accession>A0ABN7KL95</accession>
<evidence type="ECO:0000259" key="3">
    <source>
        <dbReference type="PROSITE" id="PS51832"/>
    </source>
</evidence>
<dbReference type="Proteomes" id="UP000675880">
    <property type="component" value="Unassembled WGS sequence"/>
</dbReference>
<dbReference type="CDD" id="cd00077">
    <property type="entry name" value="HDc"/>
    <property type="match status" value="1"/>
</dbReference>
<proteinExistence type="predicted"/>
<evidence type="ECO:0000313" key="4">
    <source>
        <dbReference type="EMBL" id="CAE6699184.1"/>
    </source>
</evidence>
<dbReference type="SUPFAM" id="SSF52172">
    <property type="entry name" value="CheY-like"/>
    <property type="match status" value="1"/>
</dbReference>
<feature type="modified residue" description="4-aspartylphosphate" evidence="1">
    <location>
        <position position="63"/>
    </location>
</feature>
<sequence length="360" mass="40525">MNVMQDLDLSTIKLLLVDDEAHCTKLMEAFLKQAGFSRITMTNDPRQAVQLYREVKPDLIALDMRMPHMDGMEVMRQLRQVIPAEDYVPILIVTGELDAPTKHKALAEGANDFLNKPVDATEVVLRIKNQLQTRRLHQQVRMHNEHLEAQVRLRTKVVEQTQLDLLNRLVLVSEYRHDATGAHAWRVGRVAMLLAELKGLPPDQADLIKKTAPLHDVGKIGVRDAISMKEGVYEPAEFEAMKAHTKLGSKILADSRSPLLMMAREIALTHHERWDGKGYHKLKDVQTPLSGRIVALADSFDVMTHACSYKTPLTLSQAREEIARHAGTQFDPELSGLFLKLIDRDGETLLADVTGTPFFG</sequence>
<reference evidence="4 5" key="1">
    <citation type="submission" date="2021-02" db="EMBL/GenBank/DDBJ databases">
        <authorList>
            <person name="Han P."/>
        </authorList>
    </citation>
    <scope>NUCLEOTIDE SEQUENCE [LARGE SCALE GENOMIC DNA]</scope>
    <source>
        <strain evidence="4">Candidatus Nitrospira sp. ZN2</strain>
    </source>
</reference>
<gene>
    <name evidence="4" type="ORF">NSPZN2_10634</name>
</gene>
<dbReference type="InterPro" id="IPR037522">
    <property type="entry name" value="HD_GYP_dom"/>
</dbReference>
<feature type="domain" description="Response regulatory" evidence="2">
    <location>
        <begin position="13"/>
        <end position="131"/>
    </location>
</feature>
<dbReference type="PANTHER" id="PTHR45228:SF1">
    <property type="entry name" value="CYCLIC DI-GMP PHOSPHODIESTERASE TM_0186"/>
    <property type="match status" value="1"/>
</dbReference>
<dbReference type="Gene3D" id="3.40.50.2300">
    <property type="match status" value="1"/>
</dbReference>
<keyword evidence="1" id="KW-0597">Phosphoprotein</keyword>
<dbReference type="InterPro" id="IPR011006">
    <property type="entry name" value="CheY-like_superfamily"/>
</dbReference>
<dbReference type="SUPFAM" id="SSF109604">
    <property type="entry name" value="HD-domain/PDEase-like"/>
    <property type="match status" value="1"/>
</dbReference>
<organism evidence="4 5">
    <name type="scientific">Nitrospira defluvii</name>
    <dbReference type="NCBI Taxonomy" id="330214"/>
    <lineage>
        <taxon>Bacteria</taxon>
        <taxon>Pseudomonadati</taxon>
        <taxon>Nitrospirota</taxon>
        <taxon>Nitrospiria</taxon>
        <taxon>Nitrospirales</taxon>
        <taxon>Nitrospiraceae</taxon>
        <taxon>Nitrospira</taxon>
    </lineage>
</organism>
<dbReference type="PROSITE" id="PS51832">
    <property type="entry name" value="HD_GYP"/>
    <property type="match status" value="1"/>
</dbReference>
<dbReference type="InterPro" id="IPR001789">
    <property type="entry name" value="Sig_transdc_resp-reg_receiver"/>
</dbReference>